<accession>A0ABQ4ZGZ7</accession>
<gene>
    <name evidence="1" type="ORF">Tco_0770754</name>
</gene>
<reference evidence="1" key="1">
    <citation type="journal article" date="2022" name="Int. J. Mol. Sci.">
        <title>Draft Genome of Tanacetum Coccineum: Genomic Comparison of Closely Related Tanacetum-Family Plants.</title>
        <authorList>
            <person name="Yamashiro T."/>
            <person name="Shiraishi A."/>
            <person name="Nakayama K."/>
            <person name="Satake H."/>
        </authorList>
    </citation>
    <scope>NUCLEOTIDE SEQUENCE</scope>
</reference>
<name>A0ABQ4ZGZ7_9ASTR</name>
<comment type="caution">
    <text evidence="1">The sequence shown here is derived from an EMBL/GenBank/DDBJ whole genome shotgun (WGS) entry which is preliminary data.</text>
</comment>
<organism evidence="1 2">
    <name type="scientific">Tanacetum coccineum</name>
    <dbReference type="NCBI Taxonomy" id="301880"/>
    <lineage>
        <taxon>Eukaryota</taxon>
        <taxon>Viridiplantae</taxon>
        <taxon>Streptophyta</taxon>
        <taxon>Embryophyta</taxon>
        <taxon>Tracheophyta</taxon>
        <taxon>Spermatophyta</taxon>
        <taxon>Magnoliopsida</taxon>
        <taxon>eudicotyledons</taxon>
        <taxon>Gunneridae</taxon>
        <taxon>Pentapetalae</taxon>
        <taxon>asterids</taxon>
        <taxon>campanulids</taxon>
        <taxon>Asterales</taxon>
        <taxon>Asteraceae</taxon>
        <taxon>Asteroideae</taxon>
        <taxon>Anthemideae</taxon>
        <taxon>Anthemidinae</taxon>
        <taxon>Tanacetum</taxon>
    </lineage>
</organism>
<proteinExistence type="predicted"/>
<evidence type="ECO:0000313" key="1">
    <source>
        <dbReference type="EMBL" id="GJS88118.1"/>
    </source>
</evidence>
<reference evidence="1" key="2">
    <citation type="submission" date="2022-01" db="EMBL/GenBank/DDBJ databases">
        <authorList>
            <person name="Yamashiro T."/>
            <person name="Shiraishi A."/>
            <person name="Satake H."/>
            <person name="Nakayama K."/>
        </authorList>
    </citation>
    <scope>NUCLEOTIDE SEQUENCE</scope>
</reference>
<dbReference type="Proteomes" id="UP001151760">
    <property type="component" value="Unassembled WGS sequence"/>
</dbReference>
<dbReference type="EMBL" id="BQNB010011250">
    <property type="protein sequence ID" value="GJS88118.1"/>
    <property type="molecule type" value="Genomic_DNA"/>
</dbReference>
<protein>
    <submittedName>
        <fullName evidence="1">Uncharacterized protein</fullName>
    </submittedName>
</protein>
<keyword evidence="2" id="KW-1185">Reference proteome</keyword>
<evidence type="ECO:0000313" key="2">
    <source>
        <dbReference type="Proteomes" id="UP001151760"/>
    </source>
</evidence>
<sequence>MNVTNATNTGIFARECKFKGSKEGSKQEAGRSQNFKPVQTEKEALMTIDEGQINWVEQTTDGGDVEAWNCVLKLFHHYLIPVNPKSGWGVMEQNLIIQDQTSKNQYLYLAKSSVTTPCRFNKEFTDIGCADRRRLKNSLWFLLHLEQALCYLNTIATKEESLLKESISTLQNPSLPDDIQCL</sequence>